<comment type="caution">
    <text evidence="1">The sequence shown here is derived from an EMBL/GenBank/DDBJ whole genome shotgun (WGS) entry which is preliminary data.</text>
</comment>
<dbReference type="EMBL" id="QTSX02002377">
    <property type="protein sequence ID" value="KAJ9075757.1"/>
    <property type="molecule type" value="Genomic_DNA"/>
</dbReference>
<accession>A0ACC2TMC4</accession>
<keyword evidence="1" id="KW-0489">Methyltransferase</keyword>
<keyword evidence="2" id="KW-1185">Reference proteome</keyword>
<dbReference type="Proteomes" id="UP001165960">
    <property type="component" value="Unassembled WGS sequence"/>
</dbReference>
<organism evidence="1 2">
    <name type="scientific">Entomophthora muscae</name>
    <dbReference type="NCBI Taxonomy" id="34485"/>
    <lineage>
        <taxon>Eukaryota</taxon>
        <taxon>Fungi</taxon>
        <taxon>Fungi incertae sedis</taxon>
        <taxon>Zoopagomycota</taxon>
        <taxon>Entomophthoromycotina</taxon>
        <taxon>Entomophthoromycetes</taxon>
        <taxon>Entomophthorales</taxon>
        <taxon>Entomophthoraceae</taxon>
        <taxon>Entomophthora</taxon>
    </lineage>
</organism>
<evidence type="ECO:0000313" key="2">
    <source>
        <dbReference type="Proteomes" id="UP001165960"/>
    </source>
</evidence>
<proteinExistence type="predicted"/>
<reference evidence="1" key="1">
    <citation type="submission" date="2022-04" db="EMBL/GenBank/DDBJ databases">
        <title>Genome of the entomopathogenic fungus Entomophthora muscae.</title>
        <authorList>
            <person name="Elya C."/>
            <person name="Lovett B.R."/>
            <person name="Lee E."/>
            <person name="Macias A.M."/>
            <person name="Hajek A.E."/>
            <person name="De Bivort B.L."/>
            <person name="Kasson M.T."/>
            <person name="De Fine Licht H.H."/>
            <person name="Stajich J.E."/>
        </authorList>
    </citation>
    <scope>NUCLEOTIDE SEQUENCE</scope>
    <source>
        <strain evidence="1">Berkeley</strain>
    </source>
</reference>
<name>A0ACC2TMC4_9FUNG</name>
<dbReference type="EC" id="2.1.1.319" evidence="1"/>
<sequence>MAMNFLYNTFVAPEPSASQEERDNIIRLKDRLETSPQPSDRRATVSALKSMAAEHRELVGEICLESLIRSLARDRADISCINACLEIFLILFSVEDKENKEDAGIRFSNQFSKKVESVSSLLDCLGEHDFYIRYNGINVLQVLHSSASGPIQASLLASPMSISRLVELLDDDRDIIRNDGLLLVTAVTETNSELQKIVAFQSVFEKLLDIIQGESGLEGGIVVEDCFTLMTNLLQNNPSNQSYFRETSCIQRLVEPLAVAGDQTDAMEWENPQKVANVIKVLHLLCLLVQPRGTHTKANQSVMGKCGIVLALVQLLGVPVLPTAVQTQAFFALGNAILDSRPNQDIFGTATLETTLEPFIVYVVSVALDEAKEALTRFGACYTFQCYVSSNPDAQLGLASTLRRPPGLLDADGRTVGSLMIRTLFEDSSDRLGRCLASVLLSRLLWDNMACKQLLLHIQIGANDEALGFIAAILQRIVGLVENGEDHWLLGGHLALLAFWIKDCPDSAGELLRNGAGFQFVIQLAHPDSGSSPLVQGISAFLLALLYQANQNTDTHMTSATLRTIVLKRIGTEHLLGSIARLKDAAEFRLAQPWAQLSTDSSTDIVDYQFVDFFKTHAEPTMQSMVDSSKQTEPVPPKEVSAAPPVAVEKHLAMEARIRDLETSEATLLEEVRKLKLALEKADNYIQHLLKKAEVPEPGNPLLKLKLDGSSENPIQGTSPISPANSARVPPKNKRVMFPILDEAPSAFSPPTPSSGTSTPVSQYHHPPPTESATSTPINASSPLARSTPPQISRTVSPMLPQTPIPEVANKQSDASNPAIFNI</sequence>
<evidence type="ECO:0000313" key="1">
    <source>
        <dbReference type="EMBL" id="KAJ9075757.1"/>
    </source>
</evidence>
<keyword evidence="1" id="KW-0808">Transferase</keyword>
<protein>
    <submittedName>
        <fullName evidence="1">Vesicle-mediated ER to Golgi transport protein</fullName>
        <ecNumber evidence="1">2.1.1.319</ecNumber>
    </submittedName>
</protein>
<gene>
    <name evidence="1" type="primary">USO1_2</name>
    <name evidence="1" type="ORF">DSO57_1032677</name>
</gene>